<dbReference type="Proteomes" id="UP000027135">
    <property type="component" value="Unassembled WGS sequence"/>
</dbReference>
<keyword evidence="10" id="KW-0732">Signal</keyword>
<evidence type="ECO:0000256" key="10">
    <source>
        <dbReference type="SAM" id="SignalP"/>
    </source>
</evidence>
<comment type="similarity">
    <text evidence="2">Belongs to the glutamate-gated ion channel (TC 1.A.10.1) family.</text>
</comment>
<dbReference type="InterPro" id="IPR001320">
    <property type="entry name" value="Iontro_rcpt_C"/>
</dbReference>
<proteinExistence type="inferred from homology"/>
<evidence type="ECO:0000259" key="11">
    <source>
        <dbReference type="Pfam" id="PF00060"/>
    </source>
</evidence>
<protein>
    <recommendedName>
        <fullName evidence="11">Ionotropic glutamate receptor C-terminal domain-containing protein</fullName>
    </recommendedName>
</protein>
<dbReference type="Gene3D" id="3.40.190.10">
    <property type="entry name" value="Periplasmic binding protein-like II"/>
    <property type="match status" value="1"/>
</dbReference>
<reference evidence="12 13" key="1">
    <citation type="journal article" date="2014" name="Nat. Commun.">
        <title>Molecular traces of alternative social organization in a termite genome.</title>
        <authorList>
            <person name="Terrapon N."/>
            <person name="Li C."/>
            <person name="Robertson H.M."/>
            <person name="Ji L."/>
            <person name="Meng X."/>
            <person name="Booth W."/>
            <person name="Chen Z."/>
            <person name="Childers C.P."/>
            <person name="Glastad K.M."/>
            <person name="Gokhale K."/>
            <person name="Gowin J."/>
            <person name="Gronenberg W."/>
            <person name="Hermansen R.A."/>
            <person name="Hu H."/>
            <person name="Hunt B.G."/>
            <person name="Huylmans A.K."/>
            <person name="Khalil S.M."/>
            <person name="Mitchell R.D."/>
            <person name="Munoz-Torres M.C."/>
            <person name="Mustard J.A."/>
            <person name="Pan H."/>
            <person name="Reese J.T."/>
            <person name="Scharf M.E."/>
            <person name="Sun F."/>
            <person name="Vogel H."/>
            <person name="Xiao J."/>
            <person name="Yang W."/>
            <person name="Yang Z."/>
            <person name="Yang Z."/>
            <person name="Zhou J."/>
            <person name="Zhu J."/>
            <person name="Brent C.S."/>
            <person name="Elsik C.G."/>
            <person name="Goodisman M.A."/>
            <person name="Liberles D.A."/>
            <person name="Roe R.M."/>
            <person name="Vargo E.L."/>
            <person name="Vilcinskas A."/>
            <person name="Wang J."/>
            <person name="Bornberg-Bauer E."/>
            <person name="Korb J."/>
            <person name="Zhang G."/>
            <person name="Liebig J."/>
        </authorList>
    </citation>
    <scope>NUCLEOTIDE SEQUENCE [LARGE SCALE GENOMIC DNA]</scope>
    <source>
        <tissue evidence="12">Whole organism</tissue>
    </source>
</reference>
<dbReference type="Gene3D" id="1.10.287.70">
    <property type="match status" value="1"/>
</dbReference>
<dbReference type="GO" id="GO:0015276">
    <property type="term" value="F:ligand-gated monoatomic ion channel activity"/>
    <property type="evidence" value="ECO:0007669"/>
    <property type="project" value="InterPro"/>
</dbReference>
<dbReference type="Pfam" id="PF00060">
    <property type="entry name" value="Lig_chan"/>
    <property type="match status" value="1"/>
</dbReference>
<dbReference type="PANTHER" id="PTHR42643">
    <property type="entry name" value="IONOTROPIC RECEPTOR 20A-RELATED"/>
    <property type="match status" value="1"/>
</dbReference>
<keyword evidence="8" id="KW-0325">Glycoprotein</keyword>
<organism evidence="12 13">
    <name type="scientific">Zootermopsis nevadensis</name>
    <name type="common">Dampwood termite</name>
    <dbReference type="NCBI Taxonomy" id="136037"/>
    <lineage>
        <taxon>Eukaryota</taxon>
        <taxon>Metazoa</taxon>
        <taxon>Ecdysozoa</taxon>
        <taxon>Arthropoda</taxon>
        <taxon>Hexapoda</taxon>
        <taxon>Insecta</taxon>
        <taxon>Pterygota</taxon>
        <taxon>Neoptera</taxon>
        <taxon>Polyneoptera</taxon>
        <taxon>Dictyoptera</taxon>
        <taxon>Blattodea</taxon>
        <taxon>Blattoidea</taxon>
        <taxon>Termitoidae</taxon>
        <taxon>Termopsidae</taxon>
        <taxon>Zootermopsis</taxon>
    </lineage>
</organism>
<dbReference type="GO" id="GO:0005886">
    <property type="term" value="C:plasma membrane"/>
    <property type="evidence" value="ECO:0007669"/>
    <property type="project" value="UniProtKB-SubCell"/>
</dbReference>
<dbReference type="FunCoup" id="A0A067R4T7">
    <property type="interactions" value="65"/>
</dbReference>
<keyword evidence="3" id="KW-1003">Cell membrane</keyword>
<evidence type="ECO:0000256" key="3">
    <source>
        <dbReference type="ARBA" id="ARBA00022475"/>
    </source>
</evidence>
<evidence type="ECO:0000256" key="2">
    <source>
        <dbReference type="ARBA" id="ARBA00008685"/>
    </source>
</evidence>
<feature type="domain" description="Ionotropic glutamate receptor C-terminal" evidence="11">
    <location>
        <begin position="375"/>
        <end position="643"/>
    </location>
</feature>
<dbReference type="PANTHER" id="PTHR42643:SF24">
    <property type="entry name" value="IONOTROPIC RECEPTOR 60A"/>
    <property type="match status" value="1"/>
</dbReference>
<evidence type="ECO:0000256" key="7">
    <source>
        <dbReference type="ARBA" id="ARBA00023170"/>
    </source>
</evidence>
<keyword evidence="7" id="KW-0675">Receptor</keyword>
<dbReference type="EMBL" id="KK852749">
    <property type="protein sequence ID" value="KDR17222.1"/>
    <property type="molecule type" value="Genomic_DNA"/>
</dbReference>
<evidence type="ECO:0000256" key="8">
    <source>
        <dbReference type="ARBA" id="ARBA00023180"/>
    </source>
</evidence>
<evidence type="ECO:0000256" key="5">
    <source>
        <dbReference type="ARBA" id="ARBA00022989"/>
    </source>
</evidence>
<evidence type="ECO:0000256" key="4">
    <source>
        <dbReference type="ARBA" id="ARBA00022692"/>
    </source>
</evidence>
<feature type="transmembrane region" description="Helical" evidence="9">
    <location>
        <begin position="635"/>
        <end position="657"/>
    </location>
</feature>
<evidence type="ECO:0000256" key="6">
    <source>
        <dbReference type="ARBA" id="ARBA00023136"/>
    </source>
</evidence>
<gene>
    <name evidence="12" type="ORF">L798_08949</name>
</gene>
<evidence type="ECO:0000313" key="13">
    <source>
        <dbReference type="Proteomes" id="UP000027135"/>
    </source>
</evidence>
<dbReference type="InterPro" id="IPR052192">
    <property type="entry name" value="Insect_Ionotropic_Sensory_Rcpt"/>
</dbReference>
<comment type="subcellular location">
    <subcellularLocation>
        <location evidence="1">Cell membrane</location>
        <topology evidence="1">Multi-pass membrane protein</topology>
    </subcellularLocation>
</comment>
<keyword evidence="6 9" id="KW-0472">Membrane</keyword>
<evidence type="ECO:0000313" key="12">
    <source>
        <dbReference type="EMBL" id="KDR17222.1"/>
    </source>
</evidence>
<keyword evidence="4 9" id="KW-0812">Transmembrane</keyword>
<accession>A0A067R4T7</accession>
<feature type="chain" id="PRO_5011955077" description="Ionotropic glutamate receptor C-terminal domain-containing protein" evidence="10">
    <location>
        <begin position="16"/>
        <end position="658"/>
    </location>
</feature>
<name>A0A067R4T7_ZOONE</name>
<feature type="transmembrane region" description="Helical" evidence="9">
    <location>
        <begin position="369"/>
        <end position="393"/>
    </location>
</feature>
<evidence type="ECO:0000256" key="9">
    <source>
        <dbReference type="SAM" id="Phobius"/>
    </source>
</evidence>
<sequence length="658" mass="75066">MKLIIAFTIIKAVFCVTYEILPSESRHVAWCLKNIIYQHFQQKSPILVVVPPSDNNSIPESVQNKNSYLVDSILQYLNSAELRPLHVFRPDLPVDFSNELPNLHHGYIIFIWSSEENDVIQTVENHLEELRYSQSWNPRARFMVVVTAYDSPHSHLVALSVSEALWSLNGILNVIIVIENRDTTVTASRDVDTEETLVVNIYTWFPYRGGRCAEPAEVVLIAQCLSGSSGQLTTNEPLFPNKIPKNLLGCPINVAVIDVSPFVIPTEDYTDTSGNATYKFRGLEIEYLLLVSKALNLTLEFRLITDSVLTFPIGSAVNMVLDGLADISIGRMFHLAQYVGIAEPTIAFMFDTIKWYVPCPKPTLRTEKIMGIFSPSVWFAMTVVIVLTTLVFWRTSNCSISAVTESHTYRTVAYCAYNAWSAFMGVSVPEMPRTPKLRIIFFIFVWYCFAMNVIFQAFFTSFLVAPGYEKAIESIDELSQSNLMYGRDEHYEEALFYISVDDHKKIKLKTLTCSNYSSCLKRLFTKGDISTMSTRYDAEFGYPYRIEAVGGKQSLCTTREVMVTLHSVMFARFGFPLRDRFNAIIRRCIESGLVEKYWSELKFEHQFQGDLKFEENNCEFCSNMYFVFSLSHLKAAFILLGFGYVLSSVVFLVELFLR</sequence>
<dbReference type="AlphaFoldDB" id="A0A067R4T7"/>
<dbReference type="GO" id="GO:0050906">
    <property type="term" value="P:detection of stimulus involved in sensory perception"/>
    <property type="evidence" value="ECO:0007669"/>
    <property type="project" value="UniProtKB-ARBA"/>
</dbReference>
<feature type="signal peptide" evidence="10">
    <location>
        <begin position="1"/>
        <end position="15"/>
    </location>
</feature>
<dbReference type="InParanoid" id="A0A067R4T7"/>
<dbReference type="eggNOG" id="KOG1052">
    <property type="taxonomic scope" value="Eukaryota"/>
</dbReference>
<dbReference type="OMA" id="PAYEPRI"/>
<keyword evidence="5 9" id="KW-1133">Transmembrane helix</keyword>
<keyword evidence="13" id="KW-1185">Reference proteome</keyword>
<evidence type="ECO:0000256" key="1">
    <source>
        <dbReference type="ARBA" id="ARBA00004651"/>
    </source>
</evidence>
<feature type="transmembrane region" description="Helical" evidence="9">
    <location>
        <begin position="439"/>
        <end position="459"/>
    </location>
</feature>
<dbReference type="SUPFAM" id="SSF53850">
    <property type="entry name" value="Periplasmic binding protein-like II"/>
    <property type="match status" value="1"/>
</dbReference>